<gene>
    <name evidence="8" type="ORF">KDW_62010</name>
</gene>
<evidence type="ECO:0008006" key="10">
    <source>
        <dbReference type="Google" id="ProtNLM"/>
    </source>
</evidence>
<dbReference type="InterPro" id="IPR050321">
    <property type="entry name" value="Glycosyltr_2/OpgH_subfam"/>
</dbReference>
<keyword evidence="2" id="KW-0328">Glycosyltransferase</keyword>
<dbReference type="SUPFAM" id="SSF53448">
    <property type="entry name" value="Nucleotide-diphospho-sugar transferases"/>
    <property type="match status" value="1"/>
</dbReference>
<sequence>MDGIQEPSWVDKKLSTFEMLATHPIQAIKEITRLDKFQTVPMATLRGVPTSQSANSLKLRLSGLFFAATAVYYLVWLQGILNKAALWLSIPYFIATVYMTLLILITIFNNWQRTIPILRKHPLRDEPQVAIMIPTYGEPIEMVQTTMESVLSQEWPQDKMLLIIGDDSHRPEMKKMIQTMKQHFPLPKLIYFEPPRKGNPARKGSAKDGNLNAMLDYVSTEFPEIEFIETRDADDVVGTPHFLRYVMGHFQQHPEVSYIQTIKDTLVSTGDPFGNRQTFFYRGVMFARNATNSVFPCGSGLLWRKEQLHKIGGFPTWNLVEDLYSGYVAMRNGLKGTYLPIVGAVGQVSPEDIPNVYKQLGTWALDTLRIFFWQNPWVTRGLSFRQRMQFTELGFFYLLSLPLLLFIITPIIDLVTGIHPFISDNLAYVMHFWPYALATEILLAFIGDSTTFEEIWRARQIWFGMIFVFIKAGWLALWYGPNKKPAYKVTRKTQQAGLYFRETATQIGLFVLLLAAIIFNLVTHPDIKGADLGSIFWAIFYMFLLTGIISKSWFGVSFKRKALKD</sequence>
<evidence type="ECO:0000256" key="6">
    <source>
        <dbReference type="ARBA" id="ARBA00023136"/>
    </source>
</evidence>
<evidence type="ECO:0000256" key="5">
    <source>
        <dbReference type="ARBA" id="ARBA00022989"/>
    </source>
</evidence>
<feature type="transmembrane region" description="Helical" evidence="7">
    <location>
        <begin position="87"/>
        <end position="111"/>
    </location>
</feature>
<feature type="transmembrane region" description="Helical" evidence="7">
    <location>
        <begin position="432"/>
        <end position="449"/>
    </location>
</feature>
<dbReference type="PANTHER" id="PTHR43867:SF2">
    <property type="entry name" value="CELLULOSE SYNTHASE CATALYTIC SUBUNIT A [UDP-FORMING]"/>
    <property type="match status" value="1"/>
</dbReference>
<dbReference type="RefSeq" id="WP_151759608.1">
    <property type="nucleotide sequence ID" value="NZ_BKZW01000005.1"/>
</dbReference>
<keyword evidence="9" id="KW-1185">Reference proteome</keyword>
<dbReference type="Proteomes" id="UP000326912">
    <property type="component" value="Unassembled WGS sequence"/>
</dbReference>
<keyword evidence="4 7" id="KW-0812">Transmembrane</keyword>
<evidence type="ECO:0000313" key="9">
    <source>
        <dbReference type="Proteomes" id="UP000326912"/>
    </source>
</evidence>
<feature type="transmembrane region" description="Helical" evidence="7">
    <location>
        <begin position="461"/>
        <end position="479"/>
    </location>
</feature>
<reference evidence="8 9" key="1">
    <citation type="submission" date="2019-10" db="EMBL/GenBank/DDBJ databases">
        <title>Dictyobacter vulcani sp. nov., within the class Ktedonobacteria, isolated from soil of volcanic Mt. Zao.</title>
        <authorList>
            <person name="Zheng Y."/>
            <person name="Wang C.M."/>
            <person name="Sakai Y."/>
            <person name="Abe K."/>
            <person name="Yokota A."/>
            <person name="Yabe S."/>
        </authorList>
    </citation>
    <scope>NUCLEOTIDE SEQUENCE [LARGE SCALE GENOMIC DNA]</scope>
    <source>
        <strain evidence="8 9">W12</strain>
    </source>
</reference>
<keyword evidence="6 7" id="KW-0472">Membrane</keyword>
<protein>
    <recommendedName>
        <fullName evidence="10">Glycosyl transferase</fullName>
    </recommendedName>
</protein>
<dbReference type="GO" id="GO:0016020">
    <property type="term" value="C:membrane"/>
    <property type="evidence" value="ECO:0007669"/>
    <property type="project" value="UniProtKB-SubCell"/>
</dbReference>
<dbReference type="AlphaFoldDB" id="A0A5J4L173"/>
<accession>A0A5J4L173</accession>
<comment type="subcellular location">
    <subcellularLocation>
        <location evidence="1">Membrane</location>
        <topology evidence="1">Multi-pass membrane protein</topology>
    </subcellularLocation>
</comment>
<dbReference type="Pfam" id="PF13641">
    <property type="entry name" value="Glyco_tranf_2_3"/>
    <property type="match status" value="1"/>
</dbReference>
<dbReference type="GO" id="GO:0016757">
    <property type="term" value="F:glycosyltransferase activity"/>
    <property type="evidence" value="ECO:0007669"/>
    <property type="project" value="UniProtKB-KW"/>
</dbReference>
<feature type="transmembrane region" description="Helical" evidence="7">
    <location>
        <begin position="534"/>
        <end position="554"/>
    </location>
</feature>
<feature type="transmembrane region" description="Helical" evidence="7">
    <location>
        <begin position="499"/>
        <end position="522"/>
    </location>
</feature>
<evidence type="ECO:0000256" key="3">
    <source>
        <dbReference type="ARBA" id="ARBA00022679"/>
    </source>
</evidence>
<evidence type="ECO:0000313" key="8">
    <source>
        <dbReference type="EMBL" id="GER92039.1"/>
    </source>
</evidence>
<evidence type="ECO:0000256" key="1">
    <source>
        <dbReference type="ARBA" id="ARBA00004141"/>
    </source>
</evidence>
<feature type="transmembrane region" description="Helical" evidence="7">
    <location>
        <begin position="393"/>
        <end position="412"/>
    </location>
</feature>
<organism evidence="8 9">
    <name type="scientific">Dictyobacter vulcani</name>
    <dbReference type="NCBI Taxonomy" id="2607529"/>
    <lineage>
        <taxon>Bacteria</taxon>
        <taxon>Bacillati</taxon>
        <taxon>Chloroflexota</taxon>
        <taxon>Ktedonobacteria</taxon>
        <taxon>Ktedonobacterales</taxon>
        <taxon>Dictyobacteraceae</taxon>
        <taxon>Dictyobacter</taxon>
    </lineage>
</organism>
<feature type="transmembrane region" description="Helical" evidence="7">
    <location>
        <begin position="61"/>
        <end position="81"/>
    </location>
</feature>
<dbReference type="EMBL" id="BKZW01000005">
    <property type="protein sequence ID" value="GER92039.1"/>
    <property type="molecule type" value="Genomic_DNA"/>
</dbReference>
<evidence type="ECO:0000256" key="4">
    <source>
        <dbReference type="ARBA" id="ARBA00022692"/>
    </source>
</evidence>
<keyword evidence="3" id="KW-0808">Transferase</keyword>
<evidence type="ECO:0000256" key="2">
    <source>
        <dbReference type="ARBA" id="ARBA00022676"/>
    </source>
</evidence>
<dbReference type="InterPro" id="IPR029044">
    <property type="entry name" value="Nucleotide-diphossugar_trans"/>
</dbReference>
<comment type="caution">
    <text evidence="8">The sequence shown here is derived from an EMBL/GenBank/DDBJ whole genome shotgun (WGS) entry which is preliminary data.</text>
</comment>
<dbReference type="PANTHER" id="PTHR43867">
    <property type="entry name" value="CELLULOSE SYNTHASE CATALYTIC SUBUNIT A [UDP-FORMING]"/>
    <property type="match status" value="1"/>
</dbReference>
<dbReference type="Gene3D" id="3.90.550.10">
    <property type="entry name" value="Spore Coat Polysaccharide Biosynthesis Protein SpsA, Chain A"/>
    <property type="match status" value="1"/>
</dbReference>
<proteinExistence type="predicted"/>
<name>A0A5J4L173_9CHLR</name>
<evidence type="ECO:0000256" key="7">
    <source>
        <dbReference type="SAM" id="Phobius"/>
    </source>
</evidence>
<keyword evidence="5 7" id="KW-1133">Transmembrane helix</keyword>